<comment type="subcellular location">
    <subcellularLocation>
        <location evidence="1">Cytoplasm</location>
    </subcellularLocation>
</comment>
<feature type="region of interest" description="Disordered" evidence="8">
    <location>
        <begin position="1"/>
        <end position="20"/>
    </location>
</feature>
<keyword evidence="6" id="KW-0819">tRNA processing</keyword>
<name>A0AAD8FWH5_ACIOX</name>
<dbReference type="InterPro" id="IPR029063">
    <property type="entry name" value="SAM-dependent_MTases_sf"/>
</dbReference>
<dbReference type="InterPro" id="IPR053943">
    <property type="entry name" value="RlmKL-like_Mtase_CS"/>
</dbReference>
<gene>
    <name evidence="10" type="primary">THUMPD3</name>
    <name evidence="10" type="ORF">AOXY_G23522</name>
</gene>
<feature type="domain" description="THUMP" evidence="9">
    <location>
        <begin position="216"/>
        <end position="325"/>
    </location>
</feature>
<feature type="compositionally biased region" description="Basic and acidic residues" evidence="8">
    <location>
        <begin position="160"/>
        <end position="169"/>
    </location>
</feature>
<dbReference type="Gene3D" id="3.30.2130.30">
    <property type="match status" value="2"/>
</dbReference>
<evidence type="ECO:0000256" key="4">
    <source>
        <dbReference type="ARBA" id="ARBA00022603"/>
    </source>
</evidence>
<keyword evidence="3" id="KW-0963">Cytoplasm</keyword>
<comment type="caution">
    <text evidence="10">The sequence shown here is derived from an EMBL/GenBank/DDBJ whole genome shotgun (WGS) entry which is preliminary data.</text>
</comment>
<dbReference type="GO" id="GO:0016423">
    <property type="term" value="F:tRNA (guanine) methyltransferase activity"/>
    <property type="evidence" value="ECO:0007669"/>
    <property type="project" value="TreeGrafter"/>
</dbReference>
<dbReference type="CDD" id="cd11715">
    <property type="entry name" value="THUMP_AdoMetMT"/>
    <property type="match status" value="2"/>
</dbReference>
<evidence type="ECO:0000256" key="2">
    <source>
        <dbReference type="ARBA" id="ARBA00008361"/>
    </source>
</evidence>
<feature type="region of interest" description="Disordered" evidence="8">
    <location>
        <begin position="149"/>
        <end position="189"/>
    </location>
</feature>
<keyword evidence="11" id="KW-1185">Reference proteome</keyword>
<dbReference type="SMART" id="SM00981">
    <property type="entry name" value="THUMP"/>
    <property type="match status" value="1"/>
</dbReference>
<evidence type="ECO:0000259" key="9">
    <source>
        <dbReference type="PROSITE" id="PS51165"/>
    </source>
</evidence>
<dbReference type="FunFam" id="3.40.50.150:FF:000073">
    <property type="entry name" value="THUMP domain containing 3"/>
    <property type="match status" value="1"/>
</dbReference>
<organism evidence="10 11">
    <name type="scientific">Acipenser oxyrinchus oxyrinchus</name>
    <dbReference type="NCBI Taxonomy" id="40147"/>
    <lineage>
        <taxon>Eukaryota</taxon>
        <taxon>Metazoa</taxon>
        <taxon>Chordata</taxon>
        <taxon>Craniata</taxon>
        <taxon>Vertebrata</taxon>
        <taxon>Euteleostomi</taxon>
        <taxon>Actinopterygii</taxon>
        <taxon>Chondrostei</taxon>
        <taxon>Acipenseriformes</taxon>
        <taxon>Acipenseridae</taxon>
        <taxon>Acipenser</taxon>
    </lineage>
</organism>
<evidence type="ECO:0000256" key="6">
    <source>
        <dbReference type="ARBA" id="ARBA00022694"/>
    </source>
</evidence>
<evidence type="ECO:0000256" key="7">
    <source>
        <dbReference type="PROSITE-ProRule" id="PRU00529"/>
    </source>
</evidence>
<dbReference type="Proteomes" id="UP001230051">
    <property type="component" value="Unassembled WGS sequence"/>
</dbReference>
<evidence type="ECO:0000256" key="1">
    <source>
        <dbReference type="ARBA" id="ARBA00004496"/>
    </source>
</evidence>
<feature type="compositionally biased region" description="Basic and acidic residues" evidence="8">
    <location>
        <begin position="246"/>
        <end position="255"/>
    </location>
</feature>
<evidence type="ECO:0000256" key="3">
    <source>
        <dbReference type="ARBA" id="ARBA00022490"/>
    </source>
</evidence>
<accession>A0AAD8FWH5</accession>
<protein>
    <submittedName>
        <fullName evidence="10">THUMP domain-containing protein 3-like isoform X1</fullName>
    </submittedName>
</protein>
<dbReference type="Pfam" id="PF02926">
    <property type="entry name" value="THUMP"/>
    <property type="match status" value="1"/>
</dbReference>
<keyword evidence="5" id="KW-0808">Transferase</keyword>
<dbReference type="Gene3D" id="3.40.50.150">
    <property type="entry name" value="Vaccinia Virus protein VP39"/>
    <property type="match status" value="1"/>
</dbReference>
<feature type="region of interest" description="Disordered" evidence="8">
    <location>
        <begin position="232"/>
        <end position="255"/>
    </location>
</feature>
<dbReference type="GO" id="GO:0043527">
    <property type="term" value="C:tRNA methyltransferase complex"/>
    <property type="evidence" value="ECO:0007669"/>
    <property type="project" value="UniProtKB-ARBA"/>
</dbReference>
<comment type="similarity">
    <text evidence="2">Belongs to the methyltransferase superfamily.</text>
</comment>
<dbReference type="SUPFAM" id="SSF143437">
    <property type="entry name" value="THUMP domain-like"/>
    <property type="match status" value="1"/>
</dbReference>
<dbReference type="InterPro" id="IPR000241">
    <property type="entry name" value="RlmKL-like_Mtase"/>
</dbReference>
<dbReference type="PANTHER" id="PTHR14911:SF13">
    <property type="entry name" value="TRNA (GUANINE(6)-N2)-METHYLTRANSFERASE THUMP3"/>
    <property type="match status" value="1"/>
</dbReference>
<dbReference type="SUPFAM" id="SSF53335">
    <property type="entry name" value="S-adenosyl-L-methionine-dependent methyltransferases"/>
    <property type="match status" value="1"/>
</dbReference>
<evidence type="ECO:0000256" key="5">
    <source>
        <dbReference type="ARBA" id="ARBA00022679"/>
    </source>
</evidence>
<keyword evidence="7" id="KW-0694">RNA-binding</keyword>
<dbReference type="InterPro" id="IPR004114">
    <property type="entry name" value="THUMP_dom"/>
</dbReference>
<evidence type="ECO:0000313" key="10">
    <source>
        <dbReference type="EMBL" id="KAK1158553.1"/>
    </source>
</evidence>
<dbReference type="Pfam" id="PF01170">
    <property type="entry name" value="UPF0020"/>
    <property type="match status" value="1"/>
</dbReference>
<proteinExistence type="inferred from homology"/>
<evidence type="ECO:0000256" key="8">
    <source>
        <dbReference type="SAM" id="MobiDB-lite"/>
    </source>
</evidence>
<dbReference type="EMBL" id="JAGXEW010000024">
    <property type="protein sequence ID" value="KAK1158553.1"/>
    <property type="molecule type" value="Genomic_DNA"/>
</dbReference>
<dbReference type="GO" id="GO:0030488">
    <property type="term" value="P:tRNA methylation"/>
    <property type="evidence" value="ECO:0007669"/>
    <property type="project" value="TreeGrafter"/>
</dbReference>
<dbReference type="GO" id="GO:0003723">
    <property type="term" value="F:RNA binding"/>
    <property type="evidence" value="ECO:0007669"/>
    <property type="project" value="UniProtKB-UniRule"/>
</dbReference>
<reference evidence="10" key="1">
    <citation type="submission" date="2022-02" db="EMBL/GenBank/DDBJ databases">
        <title>Atlantic sturgeon de novo genome assembly.</title>
        <authorList>
            <person name="Stock M."/>
            <person name="Klopp C."/>
            <person name="Guiguen Y."/>
            <person name="Cabau C."/>
            <person name="Parinello H."/>
            <person name="Santidrian Yebra-Pimentel E."/>
            <person name="Kuhl H."/>
            <person name="Dirks R.P."/>
            <person name="Guessner J."/>
            <person name="Wuertz S."/>
            <person name="Du K."/>
            <person name="Schartl M."/>
        </authorList>
    </citation>
    <scope>NUCLEOTIDE SEQUENCE</scope>
    <source>
        <strain evidence="10">STURGEONOMICS-FGT-2020</strain>
        <tissue evidence="10">Whole blood</tissue>
    </source>
</reference>
<dbReference type="GO" id="GO:0005737">
    <property type="term" value="C:cytoplasm"/>
    <property type="evidence" value="ECO:0007669"/>
    <property type="project" value="UniProtKB-SubCell"/>
</dbReference>
<dbReference type="AlphaFoldDB" id="A0AAD8FWH5"/>
<feature type="compositionally biased region" description="Basic and acidic residues" evidence="8">
    <location>
        <begin position="177"/>
        <end position="189"/>
    </location>
</feature>
<keyword evidence="4" id="KW-0489">Methyltransferase</keyword>
<dbReference type="PANTHER" id="PTHR14911">
    <property type="entry name" value="THUMP DOMAIN-CONTAINING"/>
    <property type="match status" value="1"/>
</dbReference>
<dbReference type="PROSITE" id="PS01261">
    <property type="entry name" value="UPF0020"/>
    <property type="match status" value="1"/>
</dbReference>
<sequence length="548" mass="61266">MSEANKECSGHLSQKSPETGREVLVVDTSGTNADDQPVGDSITVKIGATVPTGFEHTAAEEVKEKLCAESTISKDRGRIYFEINSKNLPQVHCLKSVDNLFVVVQEFSDYQFKDTKEETLQDFQLLAEKLPWSNPLEVWKSNNSLKKKRSWRKVVNKKSTPKENAKKANAENYSEQPHSEKHSTADTVDKSAKTLESLPLESNKKTECCSDEGDKDKALSISCDTLQIEEGRLPGTASTASDEDVPATRENDCDLPDGHEASKLLKFRVTCNRAGEKHNFTSNEAARDFGGAVQDFFLWKPDMTKFDIEVLLNIHNNEVVVAIALTEESLHKRNITHFGPTTLRSTLAYGMLRLCKPQPSDIVIDPMCGTGAIPLEGAMEWPCSYYMAGDNNELAINRTINNINHIHNKRQNKGITACGLPIDTVQWDLCKLPIRTGSADIIVTDMPFGKRIGSRKKNWDLYPSCLKEMGRVCRPEIGKAVLLTQDKKCFAKTLSTMGHLWQKSHTVWVNVGGLHAAVYFLKRTSLSFNKITEDNENKEPEEKTKTEE</sequence>
<dbReference type="PROSITE" id="PS51165">
    <property type="entry name" value="THUMP"/>
    <property type="match status" value="1"/>
</dbReference>
<evidence type="ECO:0000313" key="11">
    <source>
        <dbReference type="Proteomes" id="UP001230051"/>
    </source>
</evidence>